<dbReference type="SUPFAM" id="SSF53254">
    <property type="entry name" value="Phosphoglycerate mutase-like"/>
    <property type="match status" value="1"/>
</dbReference>
<dbReference type="PIRSF" id="PIRSF000709">
    <property type="entry name" value="6PFK_2-Ptase"/>
    <property type="match status" value="1"/>
</dbReference>
<dbReference type="PROSITE" id="PS00175">
    <property type="entry name" value="PG_MUTASE"/>
    <property type="match status" value="1"/>
</dbReference>
<dbReference type="GO" id="GO:0005737">
    <property type="term" value="C:cytoplasm"/>
    <property type="evidence" value="ECO:0007669"/>
    <property type="project" value="TreeGrafter"/>
</dbReference>
<dbReference type="InterPro" id="IPR001345">
    <property type="entry name" value="PG/BPGM_mutase_AS"/>
</dbReference>
<protein>
    <submittedName>
        <fullName evidence="2">Probable phosphoglycerate mutase</fullName>
    </submittedName>
</protein>
<dbReference type="CDD" id="cd07067">
    <property type="entry name" value="HP_PGM_like"/>
    <property type="match status" value="1"/>
</dbReference>
<organism evidence="2 3">
    <name type="scientific">Paracoccus seriniphilus</name>
    <dbReference type="NCBI Taxonomy" id="184748"/>
    <lineage>
        <taxon>Bacteria</taxon>
        <taxon>Pseudomonadati</taxon>
        <taxon>Pseudomonadota</taxon>
        <taxon>Alphaproteobacteria</taxon>
        <taxon>Rhodobacterales</taxon>
        <taxon>Paracoccaceae</taxon>
        <taxon>Paracoccus</taxon>
    </lineage>
</organism>
<keyword evidence="3" id="KW-1185">Reference proteome</keyword>
<dbReference type="PANTHER" id="PTHR48100">
    <property type="entry name" value="BROAD-SPECIFICITY PHOSPHATASE YOR283W-RELATED"/>
    <property type="match status" value="1"/>
</dbReference>
<dbReference type="SMART" id="SM00855">
    <property type="entry name" value="PGAM"/>
    <property type="match status" value="1"/>
</dbReference>
<dbReference type="Gene3D" id="3.40.50.1240">
    <property type="entry name" value="Phosphoglycerate mutase-like"/>
    <property type="match status" value="1"/>
</dbReference>
<feature type="binding site" evidence="1">
    <location>
        <begin position="9"/>
        <end position="16"/>
    </location>
    <ligand>
        <name>substrate</name>
    </ligand>
</feature>
<proteinExistence type="predicted"/>
<sequence length="199" mass="22547">MCPDLYLMRHGQTFWNVEGRLQGRLNSDLTPRGRQQAADLAAIIRSIDAPCFSSPQGRALETARIAFEGREFRVDSRLAEIDVGEFTGMRLADLRQSHPAIFINDLDWYDQTPSGEHFTELHARCRDFLADLNGPALIVTHGVTLRMLRLLAMGWPLSRLGELTVEQGALHVIRERNHQIWRKTCLQRSRGLDSARTAG</sequence>
<dbReference type="InterPro" id="IPR029033">
    <property type="entry name" value="His_PPase_superfam"/>
</dbReference>
<dbReference type="GO" id="GO:0016791">
    <property type="term" value="F:phosphatase activity"/>
    <property type="evidence" value="ECO:0007669"/>
    <property type="project" value="TreeGrafter"/>
</dbReference>
<dbReference type="InterPro" id="IPR050275">
    <property type="entry name" value="PGM_Phosphatase"/>
</dbReference>
<dbReference type="EMBL" id="FZQB01000010">
    <property type="protein sequence ID" value="SNT75266.1"/>
    <property type="molecule type" value="Genomic_DNA"/>
</dbReference>
<dbReference type="Pfam" id="PF00300">
    <property type="entry name" value="His_Phos_1"/>
    <property type="match status" value="1"/>
</dbReference>
<name>A0A239PZ67_9RHOB</name>
<accession>A0A239PZ67</accession>
<reference evidence="2 3" key="1">
    <citation type="submission" date="2017-07" db="EMBL/GenBank/DDBJ databases">
        <authorList>
            <person name="Sun Z.S."/>
            <person name="Albrecht U."/>
            <person name="Echele G."/>
            <person name="Lee C.C."/>
        </authorList>
    </citation>
    <scope>NUCLEOTIDE SEQUENCE [LARGE SCALE GENOMIC DNA]</scope>
    <source>
        <strain evidence="2 3">DSM 14827</strain>
    </source>
</reference>
<evidence type="ECO:0000256" key="1">
    <source>
        <dbReference type="PIRSR" id="PIRSR613078-2"/>
    </source>
</evidence>
<evidence type="ECO:0000313" key="2">
    <source>
        <dbReference type="EMBL" id="SNT75266.1"/>
    </source>
</evidence>
<dbReference type="AlphaFoldDB" id="A0A239PZ67"/>
<dbReference type="InterPro" id="IPR013078">
    <property type="entry name" value="His_Pase_superF_clade-1"/>
</dbReference>
<feature type="binding site" evidence="1">
    <location>
        <position position="58"/>
    </location>
    <ligand>
        <name>substrate</name>
    </ligand>
</feature>
<evidence type="ECO:0000313" key="3">
    <source>
        <dbReference type="Proteomes" id="UP000198307"/>
    </source>
</evidence>
<dbReference type="Proteomes" id="UP000198307">
    <property type="component" value="Unassembled WGS sequence"/>
</dbReference>
<gene>
    <name evidence="2" type="ORF">SAMN05444959_11074</name>
</gene>
<dbReference type="PANTHER" id="PTHR48100:SF59">
    <property type="entry name" value="ADENOSYLCOBALAMIN_ALPHA-RIBAZOLE PHOSPHATASE"/>
    <property type="match status" value="1"/>
</dbReference>